<name>A0A4C1VL80_EUMVA</name>
<gene>
    <name evidence="1" type="ORF">EVAR_26948_1</name>
</gene>
<dbReference type="EMBL" id="BGZK01000361">
    <property type="protein sequence ID" value="GBP39162.1"/>
    <property type="molecule type" value="Genomic_DNA"/>
</dbReference>
<evidence type="ECO:0000313" key="1">
    <source>
        <dbReference type="EMBL" id="GBP39162.1"/>
    </source>
</evidence>
<proteinExistence type="predicted"/>
<accession>A0A4C1VL80</accession>
<evidence type="ECO:0000313" key="2">
    <source>
        <dbReference type="Proteomes" id="UP000299102"/>
    </source>
</evidence>
<comment type="caution">
    <text evidence="1">The sequence shown here is derived from an EMBL/GenBank/DDBJ whole genome shotgun (WGS) entry which is preliminary data.</text>
</comment>
<sequence length="80" mass="8966">MKSLFKQWNGAFLRRARAATLMELISRFGRHKNSSWLHKSTAVPQFPCRGSSVCVRVNRTGRAFTGSIAVEVSDRSAQLV</sequence>
<keyword evidence="2" id="KW-1185">Reference proteome</keyword>
<reference evidence="1 2" key="1">
    <citation type="journal article" date="2019" name="Commun. Biol.">
        <title>The bagworm genome reveals a unique fibroin gene that provides high tensile strength.</title>
        <authorList>
            <person name="Kono N."/>
            <person name="Nakamura H."/>
            <person name="Ohtoshi R."/>
            <person name="Tomita M."/>
            <person name="Numata K."/>
            <person name="Arakawa K."/>
        </authorList>
    </citation>
    <scope>NUCLEOTIDE SEQUENCE [LARGE SCALE GENOMIC DNA]</scope>
</reference>
<organism evidence="1 2">
    <name type="scientific">Eumeta variegata</name>
    <name type="common">Bagworm moth</name>
    <name type="synonym">Eumeta japonica</name>
    <dbReference type="NCBI Taxonomy" id="151549"/>
    <lineage>
        <taxon>Eukaryota</taxon>
        <taxon>Metazoa</taxon>
        <taxon>Ecdysozoa</taxon>
        <taxon>Arthropoda</taxon>
        <taxon>Hexapoda</taxon>
        <taxon>Insecta</taxon>
        <taxon>Pterygota</taxon>
        <taxon>Neoptera</taxon>
        <taxon>Endopterygota</taxon>
        <taxon>Lepidoptera</taxon>
        <taxon>Glossata</taxon>
        <taxon>Ditrysia</taxon>
        <taxon>Tineoidea</taxon>
        <taxon>Psychidae</taxon>
        <taxon>Oiketicinae</taxon>
        <taxon>Eumeta</taxon>
    </lineage>
</organism>
<dbReference type="AlphaFoldDB" id="A0A4C1VL80"/>
<protein>
    <submittedName>
        <fullName evidence="1">Uncharacterized protein</fullName>
    </submittedName>
</protein>
<dbReference type="Proteomes" id="UP000299102">
    <property type="component" value="Unassembled WGS sequence"/>
</dbReference>